<feature type="domain" description="Fe/B12 periplasmic-binding" evidence="1">
    <location>
        <begin position="1"/>
        <end position="64"/>
    </location>
</feature>
<dbReference type="SUPFAM" id="SSF53807">
    <property type="entry name" value="Helical backbone' metal receptor"/>
    <property type="match status" value="1"/>
</dbReference>
<reference evidence="2 3" key="1">
    <citation type="submission" date="2024-09" db="EMBL/GenBank/DDBJ databases">
        <authorList>
            <person name="Sun Q."/>
            <person name="Mori K."/>
        </authorList>
    </citation>
    <scope>NUCLEOTIDE SEQUENCE [LARGE SCALE GENOMIC DNA]</scope>
    <source>
        <strain evidence="2 3">CCM 4839</strain>
    </source>
</reference>
<accession>A0ABV6JG45</accession>
<organism evidence="2 3">
    <name type="scientific">Paenibacillus mendelii</name>
    <dbReference type="NCBI Taxonomy" id="206163"/>
    <lineage>
        <taxon>Bacteria</taxon>
        <taxon>Bacillati</taxon>
        <taxon>Bacillota</taxon>
        <taxon>Bacilli</taxon>
        <taxon>Bacillales</taxon>
        <taxon>Paenibacillaceae</taxon>
        <taxon>Paenibacillus</taxon>
    </lineage>
</organism>
<name>A0ABV6JG45_9BACL</name>
<dbReference type="Gene3D" id="3.40.50.1980">
    <property type="entry name" value="Nitrogenase molybdenum iron protein domain"/>
    <property type="match status" value="1"/>
</dbReference>
<dbReference type="PROSITE" id="PS50983">
    <property type="entry name" value="FE_B12_PBP"/>
    <property type="match status" value="1"/>
</dbReference>
<protein>
    <recommendedName>
        <fullName evidence="1">Fe/B12 periplasmic-binding domain-containing protein</fullName>
    </recommendedName>
</protein>
<evidence type="ECO:0000313" key="3">
    <source>
        <dbReference type="Proteomes" id="UP001589818"/>
    </source>
</evidence>
<evidence type="ECO:0000259" key="1">
    <source>
        <dbReference type="PROSITE" id="PS50983"/>
    </source>
</evidence>
<proteinExistence type="predicted"/>
<sequence>MTINAEGGGDKRATEVKQSGIWDRLPAVKAYRVYEVDIRLFGPGDPISLNKQLDLQVEMLQSGGGR</sequence>
<dbReference type="InterPro" id="IPR002491">
    <property type="entry name" value="ABC_transptr_periplasmic_BD"/>
</dbReference>
<comment type="caution">
    <text evidence="2">The sequence shown here is derived from an EMBL/GenBank/DDBJ whole genome shotgun (WGS) entry which is preliminary data.</text>
</comment>
<dbReference type="RefSeq" id="WP_256555019.1">
    <property type="nucleotide sequence ID" value="NZ_JANHOF010000001.1"/>
</dbReference>
<gene>
    <name evidence="2" type="ORF">ACFFJ8_25390</name>
</gene>
<dbReference type="Proteomes" id="UP001589818">
    <property type="component" value="Unassembled WGS sequence"/>
</dbReference>
<evidence type="ECO:0000313" key="2">
    <source>
        <dbReference type="EMBL" id="MFC0394682.1"/>
    </source>
</evidence>
<dbReference type="EMBL" id="JBHLVF010000041">
    <property type="protein sequence ID" value="MFC0394682.1"/>
    <property type="molecule type" value="Genomic_DNA"/>
</dbReference>
<keyword evidence="3" id="KW-1185">Reference proteome</keyword>